<organism evidence="2 3">
    <name type="scientific">Serratia aquatilis</name>
    <dbReference type="NCBI Taxonomy" id="1737515"/>
    <lineage>
        <taxon>Bacteria</taxon>
        <taxon>Pseudomonadati</taxon>
        <taxon>Pseudomonadota</taxon>
        <taxon>Gammaproteobacteria</taxon>
        <taxon>Enterobacterales</taxon>
        <taxon>Yersiniaceae</taxon>
        <taxon>Serratia</taxon>
    </lineage>
</organism>
<proteinExistence type="predicted"/>
<gene>
    <name evidence="2" type="ORF">ACFFJ3_17280</name>
</gene>
<evidence type="ECO:0000313" key="3">
    <source>
        <dbReference type="Proteomes" id="UP001589792"/>
    </source>
</evidence>
<dbReference type="Pfam" id="PF08874">
    <property type="entry name" value="DUF1835"/>
    <property type="match status" value="1"/>
</dbReference>
<dbReference type="RefSeq" id="WP_380677612.1">
    <property type="nucleotide sequence ID" value="NZ_CP173186.1"/>
</dbReference>
<comment type="caution">
    <text evidence="2">The sequence shown here is derived from an EMBL/GenBank/DDBJ whole genome shotgun (WGS) entry which is preliminary data.</text>
</comment>
<protein>
    <submittedName>
        <fullName evidence="2">DUF1835 domain-containing protein</fullName>
    </submittedName>
</protein>
<evidence type="ECO:0000313" key="2">
    <source>
        <dbReference type="EMBL" id="MFC0228225.1"/>
    </source>
</evidence>
<feature type="domain" description="DUF1835" evidence="1">
    <location>
        <begin position="97"/>
        <end position="209"/>
    </location>
</feature>
<evidence type="ECO:0000259" key="1">
    <source>
        <dbReference type="Pfam" id="PF08874"/>
    </source>
</evidence>
<reference evidence="2 3" key="1">
    <citation type="submission" date="2024-09" db="EMBL/GenBank/DDBJ databases">
        <authorList>
            <person name="Sun Q."/>
            <person name="Mori K."/>
        </authorList>
    </citation>
    <scope>NUCLEOTIDE SEQUENCE [LARGE SCALE GENOMIC DNA]</scope>
    <source>
        <strain evidence="2 3">CCM 8626</strain>
    </source>
</reference>
<dbReference type="EMBL" id="JBHLXG010000018">
    <property type="protein sequence ID" value="MFC0228225.1"/>
    <property type="molecule type" value="Genomic_DNA"/>
</dbReference>
<dbReference type="Proteomes" id="UP001589792">
    <property type="component" value="Unassembled WGS sequence"/>
</dbReference>
<name>A0ABV6EH29_9GAMM</name>
<keyword evidence="3" id="KW-1185">Reference proteome</keyword>
<dbReference type="InterPro" id="IPR014973">
    <property type="entry name" value="DUF1835"/>
</dbReference>
<sequence>MSKLSARNTDGRINLEQQRKRAKELLRRLKAGSEPEKCALLRRLNPSDSVSLADAQWLIAKELGFSNWPKLKAHVESIDFAARHPNFAADDEASATHWRCGNDIEHSLRVAGFRGNFRVMTDPLCMAPVQDLPYEKYRTLRSRFISQAFQMEMADVVRRFDEEYIHLPTLDTTPHAVLWCEADPYDQLFLIRLLASIKNLPRKLELIEVAQVPGVERFIGIGQLSPDVLAWLWPQRRPIGEDALKLAQQAWLALCSGSPVNLAQIAHSQHASLPFLAPALLRQLQELPDIRHGLSLTERLSLQYIAEAGPVTCGRVFAELTAKREPLPHLGDLMFYAALRPLIDAENPLITESETDLERPYRSLTLTPLGHQILHGQAYWLDYASQERWIGGVGVKPRQPHWAISEECYPVWRG</sequence>
<accession>A0ABV6EH29</accession>